<evidence type="ECO:0000313" key="2">
    <source>
        <dbReference type="EMBL" id="MDW4824318.1"/>
    </source>
</evidence>
<dbReference type="RefSeq" id="WP_310654258.1">
    <property type="nucleotide sequence ID" value="NZ_JAPMLA010000003.1"/>
</dbReference>
<gene>
    <name evidence="1" type="ORF">OS133_05680</name>
    <name evidence="2" type="ORF">OS134_09640</name>
</gene>
<dbReference type="Proteomes" id="UP001271263">
    <property type="component" value="Unassembled WGS sequence"/>
</dbReference>
<sequence>MEKVLFVTLANIESTSDVEIFNSKGYIFSNLKTMPFEHLENEQLPKEGEEFIVSIHHGSRHLYKCISSYVDKPFVVDGHDAVVYAKWIKREAGTKP</sequence>
<reference evidence="1" key="2">
    <citation type="submission" date="2022-11" db="EMBL/GenBank/DDBJ databases">
        <title>Prophages regulate Shewanella fidelis motility and biofilm formation: implications for gut colonization dynamics in Ciona robusta.</title>
        <authorList>
            <person name="Natarajan O."/>
            <person name="Gibboney S.L."/>
            <person name="Young M.N."/>
            <person name="Lim S.J."/>
            <person name="Pluta N."/>
            <person name="Atkinson C.G.F."/>
            <person name="Leigh B.A."/>
            <person name="Liberti A."/>
            <person name="Kees E."/>
            <person name="Breitbart M."/>
            <person name="Gralnick J."/>
            <person name="Dishaw L.J."/>
        </authorList>
    </citation>
    <scope>NUCLEOTIDE SEQUENCE</scope>
    <source>
        <strain evidence="1">3313</strain>
    </source>
</reference>
<dbReference type="EMBL" id="JAPMLE010000001">
    <property type="protein sequence ID" value="MDR8523177.1"/>
    <property type="molecule type" value="Genomic_DNA"/>
</dbReference>
<evidence type="ECO:0000313" key="1">
    <source>
        <dbReference type="EMBL" id="MDR8523177.1"/>
    </source>
</evidence>
<accession>A0AAW8NJZ4</accession>
<dbReference type="Proteomes" id="UP001259340">
    <property type="component" value="Unassembled WGS sequence"/>
</dbReference>
<proteinExistence type="predicted"/>
<reference evidence="2 4" key="1">
    <citation type="journal article" date="2022" name="bioRxiv">
        <title>Prophages regulate Shewanella fidelis 3313 motility and biofilm formation: implications for gut colonization dynamics in Ciona robusta.</title>
        <authorList>
            <person name="Natarajan O."/>
            <person name="Gibboney S.L."/>
            <person name="Young M.N."/>
            <person name="Lim S.J."/>
            <person name="Pluta N."/>
            <person name="Atkinson C.G."/>
            <person name="Leigh B.A."/>
            <person name="Liberti A."/>
            <person name="Kees E.D."/>
            <person name="Breitbart M."/>
            <person name="Gralnick J.A."/>
            <person name="Dishaw L.J."/>
        </authorList>
    </citation>
    <scope>NUCLEOTIDE SEQUENCE [LARGE SCALE GENOMIC DNA]</scope>
    <source>
        <strain evidence="2 4">JG4066</strain>
    </source>
</reference>
<dbReference type="AlphaFoldDB" id="A0AAW8NJZ4"/>
<keyword evidence="4" id="KW-1185">Reference proteome</keyword>
<dbReference type="EMBL" id="JAPMLD010000003">
    <property type="protein sequence ID" value="MDW4824318.1"/>
    <property type="molecule type" value="Genomic_DNA"/>
</dbReference>
<organism evidence="1 3">
    <name type="scientific">Shewanella fidelis</name>
    <dbReference type="NCBI Taxonomy" id="173509"/>
    <lineage>
        <taxon>Bacteria</taxon>
        <taxon>Pseudomonadati</taxon>
        <taxon>Pseudomonadota</taxon>
        <taxon>Gammaproteobacteria</taxon>
        <taxon>Alteromonadales</taxon>
        <taxon>Shewanellaceae</taxon>
        <taxon>Shewanella</taxon>
    </lineage>
</organism>
<comment type="caution">
    <text evidence="1">The sequence shown here is derived from an EMBL/GenBank/DDBJ whole genome shotgun (WGS) entry which is preliminary data.</text>
</comment>
<evidence type="ECO:0000313" key="3">
    <source>
        <dbReference type="Proteomes" id="UP001259340"/>
    </source>
</evidence>
<name>A0AAW8NJZ4_9GAMM</name>
<evidence type="ECO:0000313" key="4">
    <source>
        <dbReference type="Proteomes" id="UP001271263"/>
    </source>
</evidence>
<protein>
    <submittedName>
        <fullName evidence="1">Uncharacterized protein</fullName>
    </submittedName>
</protein>